<reference evidence="1 2" key="2">
    <citation type="journal article" date="2016" name="J. Biotechnol.">
        <title>Complete genome sequence of Arthrobacter alpinus ERGS4:06, a yellow pigmented bacterium tolerant to cold and radiations isolated from Sikkim Himalaya.</title>
        <authorList>
            <person name="Kumar R."/>
            <person name="Singh D."/>
            <person name="Swarnkar M.K."/>
            <person name="Singh A.K."/>
            <person name="Kumar S."/>
        </authorList>
    </citation>
    <scope>NUCLEOTIDE SEQUENCE [LARGE SCALE GENOMIC DNA]</scope>
    <source>
        <strain evidence="1 2">ERGS4:06</strain>
    </source>
</reference>
<organism evidence="1 2">
    <name type="scientific">Arthrobacter alpinus</name>
    <dbReference type="NCBI Taxonomy" id="656366"/>
    <lineage>
        <taxon>Bacteria</taxon>
        <taxon>Bacillati</taxon>
        <taxon>Actinomycetota</taxon>
        <taxon>Actinomycetes</taxon>
        <taxon>Micrococcales</taxon>
        <taxon>Micrococcaceae</taxon>
        <taxon>Arthrobacter</taxon>
    </lineage>
</organism>
<dbReference type="EMBL" id="CP013200">
    <property type="protein sequence ID" value="ALO65919.1"/>
    <property type="molecule type" value="Genomic_DNA"/>
</dbReference>
<evidence type="ECO:0000313" key="2">
    <source>
        <dbReference type="Proteomes" id="UP000059574"/>
    </source>
</evidence>
<proteinExistence type="predicted"/>
<protein>
    <submittedName>
        <fullName evidence="1">Uncharacterized protein</fullName>
    </submittedName>
</protein>
<dbReference type="Proteomes" id="UP000059574">
    <property type="component" value="Chromosome"/>
</dbReference>
<reference evidence="2" key="1">
    <citation type="submission" date="2015-11" db="EMBL/GenBank/DDBJ databases">
        <authorList>
            <person name="Kumar R."/>
            <person name="Singh D."/>
            <person name="Swarnkar M.K."/>
            <person name="Singh A.K."/>
            <person name="Kumar S."/>
        </authorList>
    </citation>
    <scope>NUCLEOTIDE SEQUENCE [LARGE SCALE GENOMIC DNA]</scope>
    <source>
        <strain evidence="2">ERGS4:06</strain>
    </source>
</reference>
<gene>
    <name evidence="1" type="ORF">AS189_04700</name>
</gene>
<dbReference type="AlphaFoldDB" id="A0A0S2LWY0"/>
<accession>A0A0S2LWY0</accession>
<sequence length="88" mass="10151">MTFTPGEPMTRRMHHRAFINPENHDVWPALPKDAPVALINDRGWRLSGRVETISHDRQCLWIQLDAGMGRQLIHHQDGFVLESDNEAL</sequence>
<evidence type="ECO:0000313" key="1">
    <source>
        <dbReference type="EMBL" id="ALO65919.1"/>
    </source>
</evidence>
<dbReference type="OrthoDB" id="4951046at2"/>
<name>A0A0S2LWY0_9MICC</name>
<dbReference type="RefSeq" id="WP_062286548.1">
    <property type="nucleotide sequence ID" value="NZ_CP013200.1"/>
</dbReference>